<evidence type="ECO:0000313" key="5">
    <source>
        <dbReference type="Proteomes" id="UP000194435"/>
    </source>
</evidence>
<protein>
    <submittedName>
        <fullName evidence="3">Terminase small subunit</fullName>
    </submittedName>
</protein>
<dbReference type="EMBL" id="CP119629">
    <property type="protein sequence ID" value="WES09090.1"/>
    <property type="molecule type" value="Genomic_DNA"/>
</dbReference>
<accession>A0A6I6YQZ9</accession>
<keyword evidence="1" id="KW-1188">Viral release from host cell</keyword>
<dbReference type="RefSeq" id="WP_000883188.1">
    <property type="nucleotide sequence ID" value="NZ_CABMEX010000001.1"/>
</dbReference>
<dbReference type="EMBL" id="FWZC01000089">
    <property type="protein sequence ID" value="SME47476.1"/>
    <property type="molecule type" value="Genomic_DNA"/>
</dbReference>
<reference evidence="4" key="2">
    <citation type="submission" date="2023-03" db="EMBL/GenBank/DDBJ databases">
        <authorList>
            <person name="Liu Z."/>
        </authorList>
    </citation>
    <scope>NUCLEOTIDE SEQUENCE</scope>
    <source>
        <strain evidence="4">Bc006</strain>
    </source>
</reference>
<keyword evidence="2" id="KW-0231">Viral genome packaging</keyword>
<gene>
    <name evidence="3" type="ORF">BACERE00221_04915</name>
    <name evidence="4" type="ORF">P3K65_11680</name>
</gene>
<evidence type="ECO:0000313" key="4">
    <source>
        <dbReference type="EMBL" id="WES09090.1"/>
    </source>
</evidence>
<dbReference type="GO" id="GO:0051276">
    <property type="term" value="P:chromosome organization"/>
    <property type="evidence" value="ECO:0007669"/>
    <property type="project" value="InterPro"/>
</dbReference>
<dbReference type="Pfam" id="PF03592">
    <property type="entry name" value="Terminase_2"/>
    <property type="match status" value="1"/>
</dbReference>
<dbReference type="InterPro" id="IPR052404">
    <property type="entry name" value="SPP1-like_terminase"/>
</dbReference>
<evidence type="ECO:0000256" key="2">
    <source>
        <dbReference type="ARBA" id="ARBA00023219"/>
    </source>
</evidence>
<name>A0A6I6YQZ9_9BACI</name>
<dbReference type="Proteomes" id="UP001221092">
    <property type="component" value="Chromosome"/>
</dbReference>
<proteinExistence type="predicted"/>
<dbReference type="PANTHER" id="PTHR41328:SF3">
    <property type="entry name" value="PBSX PHAGE TERMINASE SMALL SUBUNIT"/>
    <property type="match status" value="1"/>
</dbReference>
<dbReference type="PANTHER" id="PTHR41328">
    <property type="entry name" value="TERMINASE SMALL SUBUNIT-RELATED"/>
    <property type="match status" value="1"/>
</dbReference>
<dbReference type="InterPro" id="IPR005335">
    <property type="entry name" value="Terminase_ssu"/>
</dbReference>
<dbReference type="InterPro" id="IPR038713">
    <property type="entry name" value="Terminase_Gp1_N_sf"/>
</dbReference>
<sequence>MLDDEELTEQERLFCLYYVKYFKGKQAVRKVRYVKRSTHSTSSRLLRREHIAFQVRELKAKMVETIFGEVMSGLNE</sequence>
<dbReference type="Gene3D" id="1.10.10.1400">
    <property type="entry name" value="Terminase, small subunit, N-terminal DNA-binding domain, HTH motif"/>
    <property type="match status" value="1"/>
</dbReference>
<evidence type="ECO:0000256" key="1">
    <source>
        <dbReference type="ARBA" id="ARBA00022612"/>
    </source>
</evidence>
<dbReference type="AlphaFoldDB" id="A0A6I6YQZ9"/>
<dbReference type="Proteomes" id="UP000194435">
    <property type="component" value="Unassembled WGS sequence"/>
</dbReference>
<organism evidence="3 5">
    <name type="scientific">Bacillus paranthracis</name>
    <dbReference type="NCBI Taxonomy" id="2026186"/>
    <lineage>
        <taxon>Bacteria</taxon>
        <taxon>Bacillati</taxon>
        <taxon>Bacillota</taxon>
        <taxon>Bacilli</taxon>
        <taxon>Bacillales</taxon>
        <taxon>Bacillaceae</taxon>
        <taxon>Bacillus</taxon>
        <taxon>Bacillus cereus group</taxon>
    </lineage>
</organism>
<reference evidence="3 5" key="1">
    <citation type="submission" date="2017-04" db="EMBL/GenBank/DDBJ databases">
        <authorList>
            <person name="Criscuolo A."/>
        </authorList>
    </citation>
    <scope>NUCLEOTIDE SEQUENCE [LARGE SCALE GENOMIC DNA]</scope>
    <source>
        <strain evidence="3">16-00221</strain>
    </source>
</reference>
<evidence type="ECO:0000313" key="3">
    <source>
        <dbReference type="EMBL" id="SME47476.1"/>
    </source>
</evidence>